<organism evidence="1 2">
    <name type="scientific">Alkaliphilus peptidifermentans DSM 18978</name>
    <dbReference type="NCBI Taxonomy" id="1120976"/>
    <lineage>
        <taxon>Bacteria</taxon>
        <taxon>Bacillati</taxon>
        <taxon>Bacillota</taxon>
        <taxon>Clostridia</taxon>
        <taxon>Peptostreptococcales</taxon>
        <taxon>Natronincolaceae</taxon>
        <taxon>Alkaliphilus</taxon>
    </lineage>
</organism>
<proteinExistence type="predicted"/>
<name>A0A1G5JXN5_9FIRM</name>
<reference evidence="1 2" key="1">
    <citation type="submission" date="2016-10" db="EMBL/GenBank/DDBJ databases">
        <authorList>
            <person name="de Groot N.N."/>
        </authorList>
    </citation>
    <scope>NUCLEOTIDE SEQUENCE [LARGE SCALE GENOMIC DNA]</scope>
    <source>
        <strain evidence="1 2">DSM 18978</strain>
    </source>
</reference>
<sequence length="191" mass="22192">MNRIEKYWPEFFLKILDFVELANTENKELEVIQAAKEEYFNDKFVLTSSVEAVKRREKILGIQADPNTETLDFRRKRIINRYSTKPPFTKAYLQQRLDFLVGNGRAIAEVDSFILTVTAAIYDASIFKEVERTIYAIKPANMIYQQQTAIENTITLDEHISKRELDRQTILGIWPLGAAPFAELQQEVVIK</sequence>
<evidence type="ECO:0000313" key="1">
    <source>
        <dbReference type="EMBL" id="SCY93153.1"/>
    </source>
</evidence>
<dbReference type="RefSeq" id="WP_330389188.1">
    <property type="nucleotide sequence ID" value="NZ_FMUS01000022.1"/>
</dbReference>
<evidence type="ECO:0000313" key="2">
    <source>
        <dbReference type="Proteomes" id="UP000198636"/>
    </source>
</evidence>
<dbReference type="AlphaFoldDB" id="A0A1G5JXN5"/>
<keyword evidence="2" id="KW-1185">Reference proteome</keyword>
<accession>A0A1G5JXN5</accession>
<protein>
    <recommendedName>
        <fullName evidence="3">Phage portal protein</fullName>
    </recommendedName>
</protein>
<dbReference type="EMBL" id="FMUS01000022">
    <property type="protein sequence ID" value="SCY93153.1"/>
    <property type="molecule type" value="Genomic_DNA"/>
</dbReference>
<dbReference type="Proteomes" id="UP000198636">
    <property type="component" value="Unassembled WGS sequence"/>
</dbReference>
<dbReference type="InterPro" id="IPR018755">
    <property type="entry name" value="Phage_Mu_Gp48"/>
</dbReference>
<dbReference type="Pfam" id="PF10076">
    <property type="entry name" value="Phage_Mu_Gp48"/>
    <property type="match status" value="1"/>
</dbReference>
<gene>
    <name evidence="1" type="ORF">SAMN03080606_03108</name>
</gene>
<dbReference type="STRING" id="1120976.SAMN03080606_03108"/>
<evidence type="ECO:0008006" key="3">
    <source>
        <dbReference type="Google" id="ProtNLM"/>
    </source>
</evidence>